<protein>
    <submittedName>
        <fullName evidence="1">Uncharacterized protein</fullName>
    </submittedName>
</protein>
<evidence type="ECO:0000313" key="2">
    <source>
        <dbReference type="Proteomes" id="UP000030377"/>
    </source>
</evidence>
<evidence type="ECO:0000313" key="1">
    <source>
        <dbReference type="EMBL" id="KGT78210.1"/>
    </source>
</evidence>
<dbReference type="EMBL" id="JRPN01000015">
    <property type="protein sequence ID" value="KGT78210.1"/>
    <property type="molecule type" value="Genomic_DNA"/>
</dbReference>
<reference evidence="1 2" key="1">
    <citation type="submission" date="2014-09" db="EMBL/GenBank/DDBJ databases">
        <title>Draft genome of Bradyrhizobium japonicum Is-34.</title>
        <authorList>
            <person name="Tsurumaru H."/>
            <person name="Yamakawa T."/>
            <person name="Hashimoto S."/>
            <person name="Okizaki K."/>
            <person name="Kanesaki Y."/>
            <person name="Yoshikawa H."/>
            <person name="Yajima S."/>
        </authorList>
    </citation>
    <scope>NUCLEOTIDE SEQUENCE [LARGE SCALE GENOMIC DNA]</scope>
    <source>
        <strain evidence="1 2">Is-34</strain>
    </source>
</reference>
<dbReference type="Pfam" id="PF20120">
    <property type="entry name" value="DUF6510"/>
    <property type="match status" value="1"/>
</dbReference>
<gene>
    <name evidence="1" type="ORF">MA20_19000</name>
</gene>
<dbReference type="STRING" id="375.BKD09_RS45905"/>
<proteinExistence type="predicted"/>
<dbReference type="InterPro" id="IPR045423">
    <property type="entry name" value="DUF6510"/>
</dbReference>
<dbReference type="Proteomes" id="UP000030377">
    <property type="component" value="Unassembled WGS sequence"/>
</dbReference>
<organism evidence="1 2">
    <name type="scientific">Bradyrhizobium japonicum</name>
    <dbReference type="NCBI Taxonomy" id="375"/>
    <lineage>
        <taxon>Bacteria</taxon>
        <taxon>Pseudomonadati</taxon>
        <taxon>Pseudomonadota</taxon>
        <taxon>Alphaproteobacteria</taxon>
        <taxon>Hyphomicrobiales</taxon>
        <taxon>Nitrobacteraceae</taxon>
        <taxon>Bradyrhizobium</taxon>
    </lineage>
</organism>
<dbReference type="AlphaFoldDB" id="A0A0A3XUZ5"/>
<accession>A0A0A3XUZ5</accession>
<name>A0A0A3XUZ5_BRAJP</name>
<sequence>MIAMADNIADLILGGDPGTHLLQEAFAFDITLTKIRCAACNTVSCLGALAVDGGPVEALVKCADCGSDLMRATRTQKGCVLEMHGARHLYF</sequence>
<comment type="caution">
    <text evidence="1">The sequence shown here is derived from an EMBL/GenBank/DDBJ whole genome shotgun (WGS) entry which is preliminary data.</text>
</comment>